<dbReference type="HOGENOM" id="CLU_020186_0_0_1"/>
<evidence type="ECO:0000313" key="2">
    <source>
        <dbReference type="EMBL" id="KEH27686.1"/>
    </source>
</evidence>
<gene>
    <name evidence="3" type="primary">11410096</name>
    <name evidence="2" type="ordered locus">MTR_5g027920</name>
</gene>
<sequence length="699" mass="79035">MMMNNNNNINITDDILGDEWDEDFLNSVIEAETDAISSSFKPHPTNPSSSSTSFSNHHQFQQQQQQQPPKPFVSGGFSPPRELSQRPAPTLFDTHDKDIEFERFKEHREPRCASKQIVNLEKECLKLKNDRCKKEDQPKFVSSENEEDNARAKRSKSIENGRDFGIRAPDPPKASSTFQSGVSSNYPTGETTAKDKGVETEIVTHRVAQDLPSDDLSAHLDLSQNLLAVWGSPSNKMLRSDVVSKLFASCQKEIHYLFGYMSTSPPSEITPKPILDVISSRVPLHYLNDCFHTPKVHTPEATKVSHLYNALTKIAHETDVLETLIPPLLDLCSMENVAFVHSSLCILHTVLKLLLESEKDFKRRDSVFMDGICIGKDLLDFDGLDGVIDGKPFNEDMLSRKACNYPSALQPHVNWSNIFDIMHHISMRITEENVRLETVSIMILLFLRSSAYFEREKFSQNTVFKTISELLKKDAGLRVKEKTLRLLYLVLNCPKLLATFCRGCKEGDSSSGTDDNASVPDFENFKIILLRLADCLSFIRCGLLELKISRKAILVLSFLASSGQPGFEIFMGHRLSITLSVNYLQSILQLLLSENLFEAQADNEMPEIFKERTFLMREILILLNRLVSSPSYSAIVIRGLTEKRAMANLTFEVATGLSRKGNENEQQDSMVKQIRRTEIVDLACQFKNRVETHIPDHLG</sequence>
<dbReference type="Proteomes" id="UP000002051">
    <property type="component" value="Chromosome 5"/>
</dbReference>
<dbReference type="GO" id="GO:0006974">
    <property type="term" value="P:DNA damage response"/>
    <property type="evidence" value="ECO:0007669"/>
    <property type="project" value="InterPro"/>
</dbReference>
<dbReference type="OrthoDB" id="645074at2759"/>
<evidence type="ECO:0000256" key="1">
    <source>
        <dbReference type="SAM" id="MobiDB-lite"/>
    </source>
</evidence>
<dbReference type="EnsemblPlants" id="KEH27686">
    <property type="protein sequence ID" value="KEH27686"/>
    <property type="gene ID" value="MTR_5g027920"/>
</dbReference>
<feature type="region of interest" description="Disordered" evidence="1">
    <location>
        <begin position="131"/>
        <end position="192"/>
    </location>
</feature>
<reference evidence="3" key="3">
    <citation type="submission" date="2015-04" db="UniProtKB">
        <authorList>
            <consortium name="EnsemblPlants"/>
        </authorList>
    </citation>
    <scope>IDENTIFICATION</scope>
    <source>
        <strain evidence="3">cv. Jemalong A17</strain>
    </source>
</reference>
<feature type="compositionally biased region" description="Low complexity" evidence="1">
    <location>
        <begin position="41"/>
        <end position="67"/>
    </location>
</feature>
<evidence type="ECO:0000313" key="4">
    <source>
        <dbReference type="Proteomes" id="UP000002051"/>
    </source>
</evidence>
<dbReference type="AlphaFoldDB" id="A0A072UE05"/>
<feature type="compositionally biased region" description="Basic and acidic residues" evidence="1">
    <location>
        <begin position="148"/>
        <end position="165"/>
    </location>
</feature>
<dbReference type="KEGG" id="mtr:11410096"/>
<reference evidence="2 4" key="2">
    <citation type="journal article" date="2014" name="BMC Genomics">
        <title>An improved genome release (version Mt4.0) for the model legume Medicago truncatula.</title>
        <authorList>
            <person name="Tang H."/>
            <person name="Krishnakumar V."/>
            <person name="Bidwell S."/>
            <person name="Rosen B."/>
            <person name="Chan A."/>
            <person name="Zhou S."/>
            <person name="Gentzbittel L."/>
            <person name="Childs K.L."/>
            <person name="Yandell M."/>
            <person name="Gundlach H."/>
            <person name="Mayer K.F."/>
            <person name="Schwartz D.C."/>
            <person name="Town C.D."/>
        </authorList>
    </citation>
    <scope>GENOME REANNOTATION</scope>
    <source>
        <strain evidence="2">A17</strain>
        <strain evidence="3 4">cv. Jemalong A17</strain>
    </source>
</reference>
<keyword evidence="4" id="KW-1185">Reference proteome</keyword>
<dbReference type="PANTHER" id="PTHR35761">
    <property type="entry name" value="ATR INTERACTING PROTEIN"/>
    <property type="match status" value="1"/>
</dbReference>
<feature type="region of interest" description="Disordered" evidence="1">
    <location>
        <begin position="37"/>
        <end position="95"/>
    </location>
</feature>
<name>A0A072UE05_MEDTR</name>
<evidence type="ECO:0000313" key="3">
    <source>
        <dbReference type="EnsemblPlants" id="KEH27686"/>
    </source>
</evidence>
<dbReference type="STRING" id="3880.A0A072UE05"/>
<dbReference type="PANTHER" id="PTHR35761:SF1">
    <property type="entry name" value="PROTEIN SENSITIVE TO UV 2"/>
    <property type="match status" value="1"/>
</dbReference>
<accession>A0A072UE05</accession>
<proteinExistence type="predicted"/>
<reference evidence="2 4" key="1">
    <citation type="journal article" date="2011" name="Nature">
        <title>The Medicago genome provides insight into the evolution of rhizobial symbioses.</title>
        <authorList>
            <person name="Young N.D."/>
            <person name="Debelle F."/>
            <person name="Oldroyd G.E."/>
            <person name="Geurts R."/>
            <person name="Cannon S.B."/>
            <person name="Udvardi M.K."/>
            <person name="Benedito V.A."/>
            <person name="Mayer K.F."/>
            <person name="Gouzy J."/>
            <person name="Schoof H."/>
            <person name="Van de Peer Y."/>
            <person name="Proost S."/>
            <person name="Cook D.R."/>
            <person name="Meyers B.C."/>
            <person name="Spannagl M."/>
            <person name="Cheung F."/>
            <person name="De Mita S."/>
            <person name="Krishnakumar V."/>
            <person name="Gundlach H."/>
            <person name="Zhou S."/>
            <person name="Mudge J."/>
            <person name="Bharti A.K."/>
            <person name="Murray J.D."/>
            <person name="Naoumkina M.A."/>
            <person name="Rosen B."/>
            <person name="Silverstein K.A."/>
            <person name="Tang H."/>
            <person name="Rombauts S."/>
            <person name="Zhao P.X."/>
            <person name="Zhou P."/>
            <person name="Barbe V."/>
            <person name="Bardou P."/>
            <person name="Bechner M."/>
            <person name="Bellec A."/>
            <person name="Berger A."/>
            <person name="Berges H."/>
            <person name="Bidwell S."/>
            <person name="Bisseling T."/>
            <person name="Choisne N."/>
            <person name="Couloux A."/>
            <person name="Denny R."/>
            <person name="Deshpande S."/>
            <person name="Dai X."/>
            <person name="Doyle J.J."/>
            <person name="Dudez A.M."/>
            <person name="Farmer A.D."/>
            <person name="Fouteau S."/>
            <person name="Franken C."/>
            <person name="Gibelin C."/>
            <person name="Gish J."/>
            <person name="Goldstein S."/>
            <person name="Gonzalez A.J."/>
            <person name="Green P.J."/>
            <person name="Hallab A."/>
            <person name="Hartog M."/>
            <person name="Hua A."/>
            <person name="Humphray S.J."/>
            <person name="Jeong D.H."/>
            <person name="Jing Y."/>
            <person name="Jocker A."/>
            <person name="Kenton S.M."/>
            <person name="Kim D.J."/>
            <person name="Klee K."/>
            <person name="Lai H."/>
            <person name="Lang C."/>
            <person name="Lin S."/>
            <person name="Macmil S.L."/>
            <person name="Magdelenat G."/>
            <person name="Matthews L."/>
            <person name="McCorrison J."/>
            <person name="Monaghan E.L."/>
            <person name="Mun J.H."/>
            <person name="Najar F.Z."/>
            <person name="Nicholson C."/>
            <person name="Noirot C."/>
            <person name="O'Bleness M."/>
            <person name="Paule C.R."/>
            <person name="Poulain J."/>
            <person name="Prion F."/>
            <person name="Qin B."/>
            <person name="Qu C."/>
            <person name="Retzel E.F."/>
            <person name="Riddle C."/>
            <person name="Sallet E."/>
            <person name="Samain S."/>
            <person name="Samson N."/>
            <person name="Sanders I."/>
            <person name="Saurat O."/>
            <person name="Scarpelli C."/>
            <person name="Schiex T."/>
            <person name="Segurens B."/>
            <person name="Severin A.J."/>
            <person name="Sherrier D.J."/>
            <person name="Shi R."/>
            <person name="Sims S."/>
            <person name="Singer S.R."/>
            <person name="Sinharoy S."/>
            <person name="Sterck L."/>
            <person name="Viollet A."/>
            <person name="Wang B.B."/>
            <person name="Wang K."/>
            <person name="Wang M."/>
            <person name="Wang X."/>
            <person name="Warfsmann J."/>
            <person name="Weissenbach J."/>
            <person name="White D.D."/>
            <person name="White J.D."/>
            <person name="Wiley G.B."/>
            <person name="Wincker P."/>
            <person name="Xing Y."/>
            <person name="Yang L."/>
            <person name="Yao Z."/>
            <person name="Ying F."/>
            <person name="Zhai J."/>
            <person name="Zhou L."/>
            <person name="Zuber A."/>
            <person name="Denarie J."/>
            <person name="Dixon R.A."/>
            <person name="May G.D."/>
            <person name="Schwartz D.C."/>
            <person name="Rogers J."/>
            <person name="Quetier F."/>
            <person name="Town C.D."/>
            <person name="Roe B.A."/>
        </authorList>
    </citation>
    <scope>NUCLEOTIDE SEQUENCE [LARGE SCALE GENOMIC DNA]</scope>
    <source>
        <strain evidence="2">A17</strain>
        <strain evidence="3 4">cv. Jemalong A17</strain>
    </source>
</reference>
<protein>
    <submittedName>
        <fullName evidence="2">Dimerizations protein, putative</fullName>
    </submittedName>
</protein>
<feature type="compositionally biased region" description="Polar residues" evidence="1">
    <location>
        <begin position="174"/>
        <end position="191"/>
    </location>
</feature>
<organism evidence="2 4">
    <name type="scientific">Medicago truncatula</name>
    <name type="common">Barrel medic</name>
    <name type="synonym">Medicago tribuloides</name>
    <dbReference type="NCBI Taxonomy" id="3880"/>
    <lineage>
        <taxon>Eukaryota</taxon>
        <taxon>Viridiplantae</taxon>
        <taxon>Streptophyta</taxon>
        <taxon>Embryophyta</taxon>
        <taxon>Tracheophyta</taxon>
        <taxon>Spermatophyta</taxon>
        <taxon>Magnoliopsida</taxon>
        <taxon>eudicotyledons</taxon>
        <taxon>Gunneridae</taxon>
        <taxon>Pentapetalae</taxon>
        <taxon>rosids</taxon>
        <taxon>fabids</taxon>
        <taxon>Fabales</taxon>
        <taxon>Fabaceae</taxon>
        <taxon>Papilionoideae</taxon>
        <taxon>50 kb inversion clade</taxon>
        <taxon>NPAAA clade</taxon>
        <taxon>Hologalegina</taxon>
        <taxon>IRL clade</taxon>
        <taxon>Trifolieae</taxon>
        <taxon>Medicago</taxon>
    </lineage>
</organism>
<dbReference type="EMBL" id="CM001221">
    <property type="protein sequence ID" value="KEH27686.1"/>
    <property type="molecule type" value="Genomic_DNA"/>
</dbReference>
<dbReference type="InterPro" id="IPR044952">
    <property type="entry name" value="SUV2"/>
</dbReference>